<evidence type="ECO:0000256" key="8">
    <source>
        <dbReference type="SAM" id="SignalP"/>
    </source>
</evidence>
<protein>
    <recommendedName>
        <fullName evidence="3">Pro-corazonin</fullName>
    </recommendedName>
</protein>
<keyword evidence="6" id="KW-0027">Amidation</keyword>
<gene>
    <name evidence="9" type="ORF">IPOD504_LOCUS10866</name>
</gene>
<dbReference type="Proteomes" id="UP000837857">
    <property type="component" value="Chromosome 26"/>
</dbReference>
<keyword evidence="10" id="KW-1185">Reference proteome</keyword>
<dbReference type="InterPro" id="IPR020190">
    <property type="entry name" value="Procorazonin"/>
</dbReference>
<evidence type="ECO:0000256" key="6">
    <source>
        <dbReference type="ARBA" id="ARBA00022815"/>
    </source>
</evidence>
<feature type="signal peptide" evidence="8">
    <location>
        <begin position="1"/>
        <end position="19"/>
    </location>
</feature>
<keyword evidence="5 8" id="KW-0732">Signal</keyword>
<evidence type="ECO:0000256" key="1">
    <source>
        <dbReference type="ARBA" id="ARBA00004613"/>
    </source>
</evidence>
<comment type="subcellular location">
    <subcellularLocation>
        <location evidence="1">Secreted</location>
    </subcellularLocation>
</comment>
<feature type="non-terminal residue" evidence="9">
    <location>
        <position position="1"/>
    </location>
</feature>
<dbReference type="Pfam" id="PF17308">
    <property type="entry name" value="Corazonin"/>
    <property type="match status" value="1"/>
</dbReference>
<sequence>MVTGTAVLLLFVAVFTVSAQTFQYSRGWTNGKRDGGRRHQVAGDVTDPLDRPLTPCHLRKLKYLLEGKPLNEKFYAPCEYHEDDVDAQHKSYRAEHGPEPLFEVFQ</sequence>
<evidence type="ECO:0000256" key="7">
    <source>
        <dbReference type="ARBA" id="ARBA00023320"/>
    </source>
</evidence>
<dbReference type="EMBL" id="OW152838">
    <property type="protein sequence ID" value="CAH2059431.1"/>
    <property type="molecule type" value="Genomic_DNA"/>
</dbReference>
<evidence type="ECO:0000256" key="5">
    <source>
        <dbReference type="ARBA" id="ARBA00022729"/>
    </source>
</evidence>
<accession>A0ABN8ILX1</accession>
<keyword evidence="7" id="KW-0527">Neuropeptide</keyword>
<reference evidence="9" key="1">
    <citation type="submission" date="2022-03" db="EMBL/GenBank/DDBJ databases">
        <authorList>
            <person name="Martin H S."/>
        </authorList>
    </citation>
    <scope>NUCLEOTIDE SEQUENCE</scope>
</reference>
<evidence type="ECO:0000256" key="3">
    <source>
        <dbReference type="ARBA" id="ARBA00014144"/>
    </source>
</evidence>
<organism evidence="9 10">
    <name type="scientific">Iphiclides podalirius</name>
    <name type="common">scarce swallowtail</name>
    <dbReference type="NCBI Taxonomy" id="110791"/>
    <lineage>
        <taxon>Eukaryota</taxon>
        <taxon>Metazoa</taxon>
        <taxon>Ecdysozoa</taxon>
        <taxon>Arthropoda</taxon>
        <taxon>Hexapoda</taxon>
        <taxon>Insecta</taxon>
        <taxon>Pterygota</taxon>
        <taxon>Neoptera</taxon>
        <taxon>Endopterygota</taxon>
        <taxon>Lepidoptera</taxon>
        <taxon>Glossata</taxon>
        <taxon>Ditrysia</taxon>
        <taxon>Papilionoidea</taxon>
        <taxon>Papilionidae</taxon>
        <taxon>Papilioninae</taxon>
        <taxon>Iphiclides</taxon>
    </lineage>
</organism>
<evidence type="ECO:0000256" key="4">
    <source>
        <dbReference type="ARBA" id="ARBA00022525"/>
    </source>
</evidence>
<feature type="chain" id="PRO_5047199189" description="Pro-corazonin" evidence="8">
    <location>
        <begin position="20"/>
        <end position="106"/>
    </location>
</feature>
<evidence type="ECO:0000313" key="9">
    <source>
        <dbReference type="EMBL" id="CAH2059431.1"/>
    </source>
</evidence>
<name>A0ABN8ILX1_9NEOP</name>
<proteinExistence type="inferred from homology"/>
<keyword evidence="4" id="KW-0964">Secreted</keyword>
<evidence type="ECO:0000256" key="2">
    <source>
        <dbReference type="ARBA" id="ARBA00009635"/>
    </source>
</evidence>
<evidence type="ECO:0000313" key="10">
    <source>
        <dbReference type="Proteomes" id="UP000837857"/>
    </source>
</evidence>
<comment type="similarity">
    <text evidence="2">Belongs to the corazonin family.</text>
</comment>